<dbReference type="EMBL" id="VXIS01000523">
    <property type="protein sequence ID" value="KAA8893019.1"/>
    <property type="molecule type" value="Genomic_DNA"/>
</dbReference>
<accession>A0A5J5ED56</accession>
<feature type="region of interest" description="Disordered" evidence="1">
    <location>
        <begin position="1"/>
        <end position="107"/>
    </location>
</feature>
<evidence type="ECO:0000313" key="2">
    <source>
        <dbReference type="EMBL" id="KAA8893019.1"/>
    </source>
</evidence>
<name>A0A5J5ED56_9PEZI</name>
<dbReference type="OrthoDB" id="193467at2759"/>
<keyword evidence="3" id="KW-1185">Reference proteome</keyword>
<reference evidence="2 3" key="1">
    <citation type="submission" date="2019-09" db="EMBL/GenBank/DDBJ databases">
        <title>Draft genome of the ectomycorrhizal ascomycete Sphaerosporella brunnea.</title>
        <authorList>
            <consortium name="DOE Joint Genome Institute"/>
            <person name="Benucci G.M."/>
            <person name="Marozzi G."/>
            <person name="Antonielli L."/>
            <person name="Sanchez S."/>
            <person name="Marco P."/>
            <person name="Wang X."/>
            <person name="Falini L.B."/>
            <person name="Barry K."/>
            <person name="Haridas S."/>
            <person name="Lipzen A."/>
            <person name="Labutti K."/>
            <person name="Grigoriev I.V."/>
            <person name="Murat C."/>
            <person name="Martin F."/>
            <person name="Albertini E."/>
            <person name="Donnini D."/>
            <person name="Bonito G."/>
        </authorList>
    </citation>
    <scope>NUCLEOTIDE SEQUENCE [LARGE SCALE GENOMIC DNA]</scope>
    <source>
        <strain evidence="2 3">Sb_GMNB300</strain>
    </source>
</reference>
<comment type="caution">
    <text evidence="2">The sequence shown here is derived from an EMBL/GenBank/DDBJ whole genome shotgun (WGS) entry which is preliminary data.</text>
</comment>
<organism evidence="2 3">
    <name type="scientific">Sphaerosporella brunnea</name>
    <dbReference type="NCBI Taxonomy" id="1250544"/>
    <lineage>
        <taxon>Eukaryota</taxon>
        <taxon>Fungi</taxon>
        <taxon>Dikarya</taxon>
        <taxon>Ascomycota</taxon>
        <taxon>Pezizomycotina</taxon>
        <taxon>Pezizomycetes</taxon>
        <taxon>Pezizales</taxon>
        <taxon>Pyronemataceae</taxon>
        <taxon>Sphaerosporella</taxon>
    </lineage>
</organism>
<dbReference type="InParanoid" id="A0A5J5ED56"/>
<evidence type="ECO:0000313" key="3">
    <source>
        <dbReference type="Proteomes" id="UP000326924"/>
    </source>
</evidence>
<sequence length="370" mass="41338">MPKHTSQWSHIKPRASYHTPRPPSASESSNTNSVNDLLSHLRHSQPHHDAPSSLLPPSTAPSIPPGLQSILGTPAPPPPRPRTRVSVPRNRRIPGPPPPASWLLPDPDTGSIVTPTFSTCGETEQGAGLLPLPGLPQLPAEDSLQHYTLLRLARDWDFHCVYDQHYLCELPSRWKSVLLHYIARYSSRGITAAGLEVLLAEDENEEEGAEAVSYLDLSRADIKDLAPFFRQTSGEPQQEGVAESWDLAPTARTWEEVTHISLSYPRRVELSPLLQLLEAMPGITHLSLLGWSALGLKLKMVTKLALCIRWVEVDKESMETLATMEAWTGAWRGVEKVRVCGMERERAEEVQRLVRRMRKGVGRWFEVEVV</sequence>
<protein>
    <submittedName>
        <fullName evidence="2">Uncharacterized protein</fullName>
    </submittedName>
</protein>
<evidence type="ECO:0000256" key="1">
    <source>
        <dbReference type="SAM" id="MobiDB-lite"/>
    </source>
</evidence>
<feature type="compositionally biased region" description="Polar residues" evidence="1">
    <location>
        <begin position="25"/>
        <end position="36"/>
    </location>
</feature>
<dbReference type="AlphaFoldDB" id="A0A5J5ED56"/>
<gene>
    <name evidence="2" type="ORF">FN846DRAFT_585191</name>
</gene>
<proteinExistence type="predicted"/>
<dbReference type="Proteomes" id="UP000326924">
    <property type="component" value="Unassembled WGS sequence"/>
</dbReference>